<reference evidence="1 2" key="1">
    <citation type="submission" date="2019-03" db="EMBL/GenBank/DDBJ databases">
        <title>Single cell metagenomics reveals metabolic interactions within the superorganism composed of flagellate Streblomastix strix and complex community of Bacteroidetes bacteria on its surface.</title>
        <authorList>
            <person name="Treitli S.C."/>
            <person name="Kolisko M."/>
            <person name="Husnik F."/>
            <person name="Keeling P."/>
            <person name="Hampl V."/>
        </authorList>
    </citation>
    <scope>NUCLEOTIDE SEQUENCE [LARGE SCALE GENOMIC DNA]</scope>
    <source>
        <strain evidence="1">ST1C</strain>
    </source>
</reference>
<evidence type="ECO:0000313" key="2">
    <source>
        <dbReference type="Proteomes" id="UP000324800"/>
    </source>
</evidence>
<sequence>MTSSMGILPTLLQGQINRVIIATTTPKFISSLVNLTQFKGKVHNEQSGIIQVSQQVRISICGGSEVENDTSMKQVLSYYNQVISALQTRISLKDYLELMRSAEEQTEQEGGLEEFIADIFSDDEEGYEIQNFATDAMQLLSNEFIDISNRSNYEYGY</sequence>
<organism evidence="1 2">
    <name type="scientific">Streblomastix strix</name>
    <dbReference type="NCBI Taxonomy" id="222440"/>
    <lineage>
        <taxon>Eukaryota</taxon>
        <taxon>Metamonada</taxon>
        <taxon>Preaxostyla</taxon>
        <taxon>Oxymonadida</taxon>
        <taxon>Streblomastigidae</taxon>
        <taxon>Streblomastix</taxon>
    </lineage>
</organism>
<dbReference type="Proteomes" id="UP000324800">
    <property type="component" value="Unassembled WGS sequence"/>
</dbReference>
<dbReference type="AlphaFoldDB" id="A0A5J4UY86"/>
<accession>A0A5J4UY86</accession>
<evidence type="ECO:0000313" key="1">
    <source>
        <dbReference type="EMBL" id="KAA6374705.1"/>
    </source>
</evidence>
<protein>
    <submittedName>
        <fullName evidence="1">Uncharacterized protein</fullName>
    </submittedName>
</protein>
<name>A0A5J4UY86_9EUKA</name>
<gene>
    <name evidence="1" type="ORF">EZS28_029767</name>
</gene>
<proteinExistence type="predicted"/>
<comment type="caution">
    <text evidence="1">The sequence shown here is derived from an EMBL/GenBank/DDBJ whole genome shotgun (WGS) entry which is preliminary data.</text>
</comment>
<dbReference type="EMBL" id="SNRW01011774">
    <property type="protein sequence ID" value="KAA6374705.1"/>
    <property type="molecule type" value="Genomic_DNA"/>
</dbReference>